<keyword evidence="4" id="KW-1185">Reference proteome</keyword>
<dbReference type="RefSeq" id="XP_005708708.1">
    <property type="nucleotide sequence ID" value="XM_005708651.1"/>
</dbReference>
<gene>
    <name evidence="3" type="ORF">Gasu_06010</name>
</gene>
<dbReference type="PANTHER" id="PTHR14119">
    <property type="entry name" value="HYDROLASE"/>
    <property type="match status" value="1"/>
</dbReference>
<dbReference type="eggNOG" id="KOG4044">
    <property type="taxonomic scope" value="Eukaryota"/>
</dbReference>
<dbReference type="InterPro" id="IPR050993">
    <property type="entry name" value="Isochorismatase_domain"/>
</dbReference>
<sequence length="594" mass="69146">MKRLSLLLKEWKNIIIYGDGKTSQYIRTGAEKQACVLANRLEQSLQRKQETKVEQYFQRVYPHQLWKRWFTKAIAKLFLKTIAKLKPQSRMLLSDYFLRISKHIGCFESPIEKLDNTNNSHFSLEDPFVLVGAASSTAPFLVAMRYRYKSCKTIQVLHPRCNTDLFDAVVSPKHDSVYQKFNKDNWIPTTLSLHELTPEYLKQIRETTIRQYPVLASVIKVVILIGGPRNHWQLIYCNPYKSIARFMHYLSQAVDRFSQQNYIFLVTVSNRTPSKVSRLLYQQLQKNFLKDNIWFYDPKQPNSQNPYHQYLSVADYILVTSESVNMISEALSCQRPVYVYDLFGTESTRFSGRRLRLFLNNLVQRGWIARFEGTLHVHSLHHSSFDEKNKCHDCIEEEIFTTLLSLLEEIPECILLVCDIQERFRSVIYQYTSVINAAKILLEAAELFKIPVIATEQYPRALGHTVEELDSQKMKVYEKTVFSMMVPEVEKCLLEHSLRRTAVIVGIETHVCVLQTTLDLLEKGYSVHIVTDGVSSQRAMDRSTAFRRLEQAGAWLTTYESLLFQLLRSKDHPSFKQVSELCKRPRPDPGLNTL</sequence>
<dbReference type="PANTHER" id="PTHR14119:SF3">
    <property type="entry name" value="ISOCHORISMATASE DOMAIN-CONTAINING PROTEIN 2"/>
    <property type="match status" value="1"/>
</dbReference>
<dbReference type="AlphaFoldDB" id="M2Y7Y6"/>
<dbReference type="Pfam" id="PF06258">
    <property type="entry name" value="Mito_fiss_Elm1"/>
    <property type="match status" value="1"/>
</dbReference>
<evidence type="ECO:0000256" key="1">
    <source>
        <dbReference type="ARBA" id="ARBA00006336"/>
    </source>
</evidence>
<dbReference type="SUPFAM" id="SSF52499">
    <property type="entry name" value="Isochorismatase-like hydrolases"/>
    <property type="match status" value="1"/>
</dbReference>
<dbReference type="Gene3D" id="3.40.50.850">
    <property type="entry name" value="Isochorismatase-like"/>
    <property type="match status" value="1"/>
</dbReference>
<accession>M2Y7Y6</accession>
<evidence type="ECO:0000259" key="2">
    <source>
        <dbReference type="Pfam" id="PF00857"/>
    </source>
</evidence>
<dbReference type="Proteomes" id="UP000030680">
    <property type="component" value="Unassembled WGS sequence"/>
</dbReference>
<dbReference type="KEGG" id="gsl:Gasu_06010"/>
<dbReference type="EMBL" id="KB454487">
    <property type="protein sequence ID" value="EME32188.1"/>
    <property type="molecule type" value="Genomic_DNA"/>
</dbReference>
<dbReference type="Pfam" id="PF00857">
    <property type="entry name" value="Isochorismatase"/>
    <property type="match status" value="1"/>
</dbReference>
<organism evidence="3 4">
    <name type="scientific">Galdieria sulphuraria</name>
    <name type="common">Red alga</name>
    <dbReference type="NCBI Taxonomy" id="130081"/>
    <lineage>
        <taxon>Eukaryota</taxon>
        <taxon>Rhodophyta</taxon>
        <taxon>Bangiophyceae</taxon>
        <taxon>Galdieriales</taxon>
        <taxon>Galdieriaceae</taxon>
        <taxon>Galdieria</taxon>
    </lineage>
</organism>
<reference evidence="4" key="1">
    <citation type="journal article" date="2013" name="Science">
        <title>Gene transfer from bacteria and archaea facilitated evolution of an extremophilic eukaryote.</title>
        <authorList>
            <person name="Schonknecht G."/>
            <person name="Chen W.H."/>
            <person name="Ternes C.M."/>
            <person name="Barbier G.G."/>
            <person name="Shrestha R.P."/>
            <person name="Stanke M."/>
            <person name="Brautigam A."/>
            <person name="Baker B.J."/>
            <person name="Banfield J.F."/>
            <person name="Garavito R.M."/>
            <person name="Carr K."/>
            <person name="Wilkerson C."/>
            <person name="Rensing S.A."/>
            <person name="Gagneul D."/>
            <person name="Dickenson N.E."/>
            <person name="Oesterhelt C."/>
            <person name="Lercher M.J."/>
            <person name="Weber A.P."/>
        </authorList>
    </citation>
    <scope>NUCLEOTIDE SEQUENCE [LARGE SCALE GENOMIC DNA]</scope>
    <source>
        <strain evidence="4">074W</strain>
    </source>
</reference>
<evidence type="ECO:0000313" key="3">
    <source>
        <dbReference type="EMBL" id="EME32188.1"/>
    </source>
</evidence>
<dbReference type="Gramene" id="EME32188">
    <property type="protein sequence ID" value="EME32188"/>
    <property type="gene ID" value="Gasu_06010"/>
</dbReference>
<feature type="domain" description="Isochorismatase-like" evidence="2">
    <location>
        <begin position="414"/>
        <end position="560"/>
    </location>
</feature>
<dbReference type="SUPFAM" id="SSF53756">
    <property type="entry name" value="UDP-Glycosyltransferase/glycogen phosphorylase"/>
    <property type="match status" value="1"/>
</dbReference>
<dbReference type="CDD" id="cd01012">
    <property type="entry name" value="YcaC_related"/>
    <property type="match status" value="1"/>
</dbReference>
<comment type="similarity">
    <text evidence="1">Belongs to the isochorismatase family.</text>
</comment>
<protein>
    <submittedName>
        <fullName evidence="3">Ribonuclease</fullName>
    </submittedName>
</protein>
<name>M2Y7Y6_GALSU</name>
<dbReference type="InterPro" id="IPR009367">
    <property type="entry name" value="Elm1-like"/>
</dbReference>
<dbReference type="GeneID" id="17090784"/>
<dbReference type="InterPro" id="IPR036380">
    <property type="entry name" value="Isochorismatase-like_sf"/>
</dbReference>
<dbReference type="InterPro" id="IPR000868">
    <property type="entry name" value="Isochorismatase-like_dom"/>
</dbReference>
<evidence type="ECO:0000313" key="4">
    <source>
        <dbReference type="Proteomes" id="UP000030680"/>
    </source>
</evidence>
<proteinExistence type="inferred from homology"/>
<dbReference type="OrthoDB" id="269496at2759"/>